<name>A0AAW2Z4I7_9EUKA</name>
<evidence type="ECO:0000313" key="3">
    <source>
        <dbReference type="Proteomes" id="UP001431209"/>
    </source>
</evidence>
<feature type="region of interest" description="Disordered" evidence="1">
    <location>
        <begin position="97"/>
        <end position="118"/>
    </location>
</feature>
<protein>
    <submittedName>
        <fullName evidence="2">Hybrid histidine kinase/receptor</fullName>
    </submittedName>
</protein>
<keyword evidence="2" id="KW-0808">Transferase</keyword>
<evidence type="ECO:0000313" key="2">
    <source>
        <dbReference type="EMBL" id="KAL0484370.1"/>
    </source>
</evidence>
<feature type="non-terminal residue" evidence="2">
    <location>
        <position position="1"/>
    </location>
</feature>
<feature type="compositionally biased region" description="Basic and acidic residues" evidence="1">
    <location>
        <begin position="109"/>
        <end position="118"/>
    </location>
</feature>
<evidence type="ECO:0000256" key="1">
    <source>
        <dbReference type="SAM" id="MobiDB-lite"/>
    </source>
</evidence>
<comment type="caution">
    <text evidence="2">The sequence shown here is derived from an EMBL/GenBank/DDBJ whole genome shotgun (WGS) entry which is preliminary data.</text>
</comment>
<keyword evidence="3" id="KW-1185">Reference proteome</keyword>
<feature type="non-terminal residue" evidence="2">
    <location>
        <position position="118"/>
    </location>
</feature>
<dbReference type="GO" id="GO:0016301">
    <property type="term" value="F:kinase activity"/>
    <property type="evidence" value="ECO:0007669"/>
    <property type="project" value="UniProtKB-KW"/>
</dbReference>
<reference evidence="2 3" key="1">
    <citation type="submission" date="2024-03" db="EMBL/GenBank/DDBJ databases">
        <title>The Acrasis kona genome and developmental transcriptomes reveal deep origins of eukaryotic multicellular pathways.</title>
        <authorList>
            <person name="Sheikh S."/>
            <person name="Fu C.-J."/>
            <person name="Brown M.W."/>
            <person name="Baldauf S.L."/>
        </authorList>
    </citation>
    <scope>NUCLEOTIDE SEQUENCE [LARGE SCALE GENOMIC DNA]</scope>
    <source>
        <strain evidence="2 3">ATCC MYA-3509</strain>
    </source>
</reference>
<keyword evidence="2" id="KW-0418">Kinase</keyword>
<dbReference type="AlphaFoldDB" id="A0AAW2Z4I7"/>
<dbReference type="Proteomes" id="UP001431209">
    <property type="component" value="Unassembled WGS sequence"/>
</dbReference>
<organism evidence="2 3">
    <name type="scientific">Acrasis kona</name>
    <dbReference type="NCBI Taxonomy" id="1008807"/>
    <lineage>
        <taxon>Eukaryota</taxon>
        <taxon>Discoba</taxon>
        <taxon>Heterolobosea</taxon>
        <taxon>Tetramitia</taxon>
        <taxon>Eutetramitia</taxon>
        <taxon>Acrasidae</taxon>
        <taxon>Acrasis</taxon>
    </lineage>
</organism>
<accession>A0AAW2Z4I7</accession>
<dbReference type="EMBL" id="JAOPGA020001037">
    <property type="protein sequence ID" value="KAL0484370.1"/>
    <property type="molecule type" value="Genomic_DNA"/>
</dbReference>
<sequence>VENKYLLIQAEIAAHLDDDSMMAIRLYEKSSSCAAQHKRIHERAMADELQGMYLMQSSERLASVCLQSAHDLYLQWGANRKSSIMNQQYHHIMSIAQQRGVESDSTSSSEHHVDSTKP</sequence>
<gene>
    <name evidence="2" type="ORF">AKO1_005045</name>
</gene>
<proteinExistence type="predicted"/>